<feature type="transmembrane region" description="Helical" evidence="1">
    <location>
        <begin position="142"/>
        <end position="167"/>
    </location>
</feature>
<feature type="transmembrane region" description="Helical" evidence="1">
    <location>
        <begin position="225"/>
        <end position="244"/>
    </location>
</feature>
<sequence length="487" mass="55481">MKNFSKSIFALLVIYMVLPITIFILGWIKLWFSIPAVIIIAYLLFRMSKDKTIIPELPSFSKKGIETLILAILIIALWVYFSGIGKFVFQNDDHLYRNAVFEMLVNNKWPVIKNFNVDGVNTPFMFVYYIGFWMPAALIGKVFGITAGYCFQAIWAVIGIWLFYYLCCSYLKKVSLLPLIIFIFFSGLDVIGTAIMTGAPVSIFAGDHLEWWESGMQFSSFTTQLFWVFNQAIPAWILTILVLMQKKNRYVVFLLGVSLIFCPLPFIGIIPFVIYVIMRNAWQTKVLKAAITNLFTVENILGGGICGIITYLYFKTNSSGQHIVFLPAEIMGKRGFLFSVVLFIFLEIGVYIIAIYKYEKKNPLLYITFLFLFTCPLIQVGYGGDYCMRACIPGEIVLFLLVMKTIYKARKSKDVLIVTALIILLTIGAITPIHEINRTIQNTRANYNNNVPVYAGTYTEKELMMGNLGTNFRGKINNSFFAKHLAK</sequence>
<evidence type="ECO:0000256" key="1">
    <source>
        <dbReference type="SAM" id="Phobius"/>
    </source>
</evidence>
<dbReference type="AlphaFoldDB" id="A0A6L5GPV0"/>
<keyword evidence="1" id="KW-1133">Transmembrane helix</keyword>
<feature type="transmembrane region" description="Helical" evidence="1">
    <location>
        <begin position="290"/>
        <end position="314"/>
    </location>
</feature>
<dbReference type="Proteomes" id="UP000473648">
    <property type="component" value="Unassembled WGS sequence"/>
</dbReference>
<comment type="caution">
    <text evidence="2">The sequence shown here is derived from an EMBL/GenBank/DDBJ whole genome shotgun (WGS) entry which is preliminary data.</text>
</comment>
<protein>
    <submittedName>
        <fullName evidence="2">Uncharacterized protein</fullName>
    </submittedName>
</protein>
<keyword evidence="3" id="KW-1185">Reference proteome</keyword>
<keyword evidence="1" id="KW-0812">Transmembrane</keyword>
<feature type="transmembrane region" description="Helical" evidence="1">
    <location>
        <begin position="179"/>
        <end position="205"/>
    </location>
</feature>
<evidence type="ECO:0000313" key="2">
    <source>
        <dbReference type="EMBL" id="MQM72113.1"/>
    </source>
</evidence>
<organism evidence="2 3">
    <name type="scientific">Candidatus Pseudoramibacter fermentans</name>
    <dbReference type="NCBI Taxonomy" id="2594427"/>
    <lineage>
        <taxon>Bacteria</taxon>
        <taxon>Bacillati</taxon>
        <taxon>Bacillota</taxon>
        <taxon>Clostridia</taxon>
        <taxon>Eubacteriales</taxon>
        <taxon>Eubacteriaceae</taxon>
        <taxon>Pseudoramibacter</taxon>
    </lineage>
</organism>
<feature type="transmembrane region" description="Helical" evidence="1">
    <location>
        <begin position="364"/>
        <end position="383"/>
    </location>
</feature>
<name>A0A6L5GPV0_9FIRM</name>
<proteinExistence type="predicted"/>
<evidence type="ECO:0000313" key="3">
    <source>
        <dbReference type="Proteomes" id="UP000473648"/>
    </source>
</evidence>
<feature type="transmembrane region" description="Helical" evidence="1">
    <location>
        <begin position="415"/>
        <end position="434"/>
    </location>
</feature>
<feature type="transmembrane region" description="Helical" evidence="1">
    <location>
        <begin position="251"/>
        <end position="278"/>
    </location>
</feature>
<keyword evidence="1" id="KW-0472">Membrane</keyword>
<reference evidence="2" key="1">
    <citation type="journal article" date="2020" name="Appl. Environ. Microbiol.">
        <title>Medium-Chain Fatty Acid Synthesis by 'Candidatus Weimeria bifida' gen. nov., sp. nov., and 'Candidatus Pseudoramibacter fermentans' sp. nov.</title>
        <authorList>
            <person name="Scarborough M.J."/>
            <person name="Myers K.S."/>
            <person name="Donohue T.J."/>
            <person name="Noguera D.R."/>
        </authorList>
    </citation>
    <scope>NUCLEOTIDE SEQUENCE</scope>
    <source>
        <strain evidence="2">EUB1.1</strain>
    </source>
</reference>
<feature type="transmembrane region" description="Helical" evidence="1">
    <location>
        <begin position="30"/>
        <end position="47"/>
    </location>
</feature>
<gene>
    <name evidence="2" type="ORF">FRC53_01515</name>
</gene>
<feature type="transmembrane region" description="Helical" evidence="1">
    <location>
        <begin position="68"/>
        <end position="89"/>
    </location>
</feature>
<feature type="transmembrane region" description="Helical" evidence="1">
    <location>
        <begin position="335"/>
        <end position="358"/>
    </location>
</feature>
<dbReference type="EMBL" id="VOGB01000003">
    <property type="protein sequence ID" value="MQM72113.1"/>
    <property type="molecule type" value="Genomic_DNA"/>
</dbReference>
<accession>A0A6L5GPV0</accession>